<proteinExistence type="predicted"/>
<dbReference type="GO" id="GO:0006284">
    <property type="term" value="P:base-excision repair"/>
    <property type="evidence" value="ECO:0007669"/>
    <property type="project" value="InterPro"/>
</dbReference>
<dbReference type="PANTHER" id="PTHR10359:SF19">
    <property type="entry name" value="DNA REPAIR GLYCOSYLASE MJ1434-RELATED"/>
    <property type="match status" value="1"/>
</dbReference>
<keyword evidence="2" id="KW-0004">4Fe-4S</keyword>
<evidence type="ECO:0000313" key="8">
    <source>
        <dbReference type="Proteomes" id="UP000275461"/>
    </source>
</evidence>
<evidence type="ECO:0000256" key="4">
    <source>
        <dbReference type="ARBA" id="ARBA00023004"/>
    </source>
</evidence>
<name>A0A498BXX8_9GAMM</name>
<keyword evidence="5" id="KW-0411">Iron-sulfur</keyword>
<gene>
    <name evidence="7" type="ORF">DFR31_1785</name>
</gene>
<comment type="caution">
    <text evidence="7">The sequence shown here is derived from an EMBL/GenBank/DDBJ whole genome shotgun (WGS) entry which is preliminary data.</text>
</comment>
<protein>
    <submittedName>
        <fullName evidence="7">DNA-3-methyladenine glycosylase III</fullName>
    </submittedName>
</protein>
<dbReference type="InterPro" id="IPR003265">
    <property type="entry name" value="HhH-GPD_domain"/>
</dbReference>
<dbReference type="Pfam" id="PF00730">
    <property type="entry name" value="HhH-GPD"/>
    <property type="match status" value="1"/>
</dbReference>
<dbReference type="InterPro" id="IPR003651">
    <property type="entry name" value="Endonuclease3_FeS-loop_motif"/>
</dbReference>
<dbReference type="SMART" id="SM00478">
    <property type="entry name" value="ENDO3c"/>
    <property type="match status" value="1"/>
</dbReference>
<dbReference type="SMART" id="SM00525">
    <property type="entry name" value="FES"/>
    <property type="match status" value="1"/>
</dbReference>
<dbReference type="RefSeq" id="WP_121442321.1">
    <property type="nucleotide sequence ID" value="NZ_RCDA01000002.1"/>
</dbReference>
<dbReference type="AlphaFoldDB" id="A0A498BXX8"/>
<accession>A0A498BXX8</accession>
<dbReference type="PANTHER" id="PTHR10359">
    <property type="entry name" value="A/G-SPECIFIC ADENINE GLYCOSYLASE/ENDONUCLEASE III"/>
    <property type="match status" value="1"/>
</dbReference>
<evidence type="ECO:0000256" key="3">
    <source>
        <dbReference type="ARBA" id="ARBA00022723"/>
    </source>
</evidence>
<keyword evidence="8" id="KW-1185">Reference proteome</keyword>
<evidence type="ECO:0000256" key="2">
    <source>
        <dbReference type="ARBA" id="ARBA00022485"/>
    </source>
</evidence>
<dbReference type="OrthoDB" id="9802365at2"/>
<dbReference type="GO" id="GO:0140097">
    <property type="term" value="F:catalytic activity, acting on DNA"/>
    <property type="evidence" value="ECO:0007669"/>
    <property type="project" value="UniProtKB-ARBA"/>
</dbReference>
<keyword evidence="3" id="KW-0479">Metal-binding</keyword>
<feature type="domain" description="HhH-GPD" evidence="6">
    <location>
        <begin position="41"/>
        <end position="198"/>
    </location>
</feature>
<dbReference type="InterPro" id="IPR011257">
    <property type="entry name" value="DNA_glycosylase"/>
</dbReference>
<evidence type="ECO:0000259" key="6">
    <source>
        <dbReference type="SMART" id="SM00478"/>
    </source>
</evidence>
<evidence type="ECO:0000256" key="1">
    <source>
        <dbReference type="ARBA" id="ARBA00001966"/>
    </source>
</evidence>
<sequence length="224" mass="24387">MPQALTGPRLQAIYQALRAHHGHLDWWPGDGRFEIAVGAVLTQNTAWTNVEKAIARLQAEDLLAPRAMLDCPTDTLAEAIRPSGYFNVKTKRLRALCTAWLENGGEQGLAGLDTDPLRERLLAVHGVGRETADDILLYAFERPVFVIDAYTRRILSRLGLVSGDEGYDVLRGTIEQALGPDVALYNDYHAQIVALGKDTCRPKPRCGACPLAADCPTADQPGSA</sequence>
<comment type="cofactor">
    <cofactor evidence="1">
        <name>[4Fe-4S] cluster</name>
        <dbReference type="ChEBI" id="CHEBI:49883"/>
    </cofactor>
</comment>
<dbReference type="EMBL" id="RCDA01000002">
    <property type="protein sequence ID" value="RLK48674.1"/>
    <property type="molecule type" value="Genomic_DNA"/>
</dbReference>
<dbReference type="GO" id="GO:0051539">
    <property type="term" value="F:4 iron, 4 sulfur cluster binding"/>
    <property type="evidence" value="ECO:0007669"/>
    <property type="project" value="UniProtKB-KW"/>
</dbReference>
<dbReference type="Gene3D" id="1.10.1670.10">
    <property type="entry name" value="Helix-hairpin-Helix base-excision DNA repair enzymes (C-terminal)"/>
    <property type="match status" value="1"/>
</dbReference>
<dbReference type="SUPFAM" id="SSF48150">
    <property type="entry name" value="DNA-glycosylase"/>
    <property type="match status" value="1"/>
</dbReference>
<dbReference type="GO" id="GO:0016787">
    <property type="term" value="F:hydrolase activity"/>
    <property type="evidence" value="ECO:0007669"/>
    <property type="project" value="UniProtKB-ARBA"/>
</dbReference>
<dbReference type="Proteomes" id="UP000275461">
    <property type="component" value="Unassembled WGS sequence"/>
</dbReference>
<dbReference type="InterPro" id="IPR023170">
    <property type="entry name" value="HhH_base_excis_C"/>
</dbReference>
<keyword evidence="4" id="KW-0408">Iron</keyword>
<evidence type="ECO:0000256" key="5">
    <source>
        <dbReference type="ARBA" id="ARBA00023014"/>
    </source>
</evidence>
<organism evidence="7 8">
    <name type="scientific">Alkalispirillum mobile</name>
    <dbReference type="NCBI Taxonomy" id="85925"/>
    <lineage>
        <taxon>Bacteria</taxon>
        <taxon>Pseudomonadati</taxon>
        <taxon>Pseudomonadota</taxon>
        <taxon>Gammaproteobacteria</taxon>
        <taxon>Chromatiales</taxon>
        <taxon>Ectothiorhodospiraceae</taxon>
        <taxon>Alkalispirillum</taxon>
    </lineage>
</organism>
<dbReference type="Gene3D" id="1.10.340.30">
    <property type="entry name" value="Hypothetical protein, domain 2"/>
    <property type="match status" value="1"/>
</dbReference>
<reference evidence="7 8" key="1">
    <citation type="submission" date="2018-10" db="EMBL/GenBank/DDBJ databases">
        <title>Genomic Encyclopedia of Type Strains, Phase IV (KMG-IV): sequencing the most valuable type-strain genomes for metagenomic binning, comparative biology and taxonomic classification.</title>
        <authorList>
            <person name="Goeker M."/>
        </authorList>
    </citation>
    <scope>NUCLEOTIDE SEQUENCE [LARGE SCALE GENOMIC DNA]</scope>
    <source>
        <strain evidence="7 8">DSM 12769</strain>
    </source>
</reference>
<dbReference type="GO" id="GO:0046872">
    <property type="term" value="F:metal ion binding"/>
    <property type="evidence" value="ECO:0007669"/>
    <property type="project" value="UniProtKB-KW"/>
</dbReference>
<dbReference type="PIRSF" id="PIRSF001435">
    <property type="entry name" value="Nth"/>
    <property type="match status" value="1"/>
</dbReference>
<dbReference type="CDD" id="cd00056">
    <property type="entry name" value="ENDO3c"/>
    <property type="match status" value="1"/>
</dbReference>
<evidence type="ECO:0000313" key="7">
    <source>
        <dbReference type="EMBL" id="RLK48674.1"/>
    </source>
</evidence>